<keyword evidence="1" id="KW-0732">Signal</keyword>
<organism evidence="2 3">
    <name type="scientific">Flagellimonas halotolerans</name>
    <dbReference type="NCBI Taxonomy" id="3112164"/>
    <lineage>
        <taxon>Bacteria</taxon>
        <taxon>Pseudomonadati</taxon>
        <taxon>Bacteroidota</taxon>
        <taxon>Flavobacteriia</taxon>
        <taxon>Flavobacteriales</taxon>
        <taxon>Flavobacteriaceae</taxon>
        <taxon>Flagellimonas</taxon>
    </lineage>
</organism>
<evidence type="ECO:0008006" key="4">
    <source>
        <dbReference type="Google" id="ProtNLM"/>
    </source>
</evidence>
<gene>
    <name evidence="2" type="ORF">VOP03_10485</name>
</gene>
<dbReference type="EMBL" id="JAYMGW010000007">
    <property type="protein sequence ID" value="MEC4265774.1"/>
    <property type="molecule type" value="Genomic_DNA"/>
</dbReference>
<evidence type="ECO:0000313" key="2">
    <source>
        <dbReference type="EMBL" id="MEC4265774.1"/>
    </source>
</evidence>
<dbReference type="Proteomes" id="UP001355298">
    <property type="component" value="Unassembled WGS sequence"/>
</dbReference>
<feature type="signal peptide" evidence="1">
    <location>
        <begin position="1"/>
        <end position="22"/>
    </location>
</feature>
<protein>
    <recommendedName>
        <fullName evidence="4">Adhesin domain-containing protein</fullName>
    </recommendedName>
</protein>
<keyword evidence="3" id="KW-1185">Reference proteome</keyword>
<name>A0ABU6IRT5_9FLAO</name>
<evidence type="ECO:0000313" key="3">
    <source>
        <dbReference type="Proteomes" id="UP001355298"/>
    </source>
</evidence>
<reference evidence="2 3" key="1">
    <citation type="submission" date="2024-01" db="EMBL/GenBank/DDBJ databases">
        <title>The strains designed SYSU M86414 and SYSU M84420 isolated from the marine sediment in San Sha City (Hainan Province, China).</title>
        <authorList>
            <person name="Guo D."/>
        </authorList>
    </citation>
    <scope>NUCLEOTIDE SEQUENCE [LARGE SCALE GENOMIC DNA]</scope>
    <source>
        <strain evidence="2 3">SYSU M84420</strain>
    </source>
</reference>
<sequence length="365" mass="41040">MKALLFKYIFFALALIPLVAIAHVDNQKLNGRYTKEKTIKKEYNVNSDALFKVKNSYGNLNITSWNENRVVIEVHIKTNGNDEDRVQERLEEIDVDFENSSSMVSAITQFGDQSNSWGWSWGKRKKVSVQVNYTIKLPVKNSVNLSNDYGSIILDRIDGHAKISCDYGNLEIGELRGRNNELKFDYTSRSTFDYVNSAEIVADYSGFTIKKAGNLNIRADYTNAVVEEMKNLEYSSDYGSVEVNNVENVTGNGDYIGVKLGNVHGNVSINGDYGSLKIDRLAPDAGNVEIRSDYTGIKIGYDPEYHFDFEISAEYAGVNGKENFEINISKEKSTEKYYSGYYGKANSGNRVSITSDYGGISFYQN</sequence>
<accession>A0ABU6IRT5</accession>
<feature type="chain" id="PRO_5045451741" description="Adhesin domain-containing protein" evidence="1">
    <location>
        <begin position="23"/>
        <end position="365"/>
    </location>
</feature>
<evidence type="ECO:0000256" key="1">
    <source>
        <dbReference type="SAM" id="SignalP"/>
    </source>
</evidence>
<proteinExistence type="predicted"/>
<comment type="caution">
    <text evidence="2">The sequence shown here is derived from an EMBL/GenBank/DDBJ whole genome shotgun (WGS) entry which is preliminary data.</text>
</comment>
<dbReference type="RefSeq" id="WP_326278788.1">
    <property type="nucleotide sequence ID" value="NZ_JAYKYV010000007.1"/>
</dbReference>